<feature type="transmembrane region" description="Helical" evidence="13">
    <location>
        <begin position="123"/>
        <end position="143"/>
    </location>
</feature>
<evidence type="ECO:0000256" key="9">
    <source>
        <dbReference type="ARBA" id="ARBA00023004"/>
    </source>
</evidence>
<dbReference type="STRING" id="180498.A0A067JZF4"/>
<dbReference type="EC" id="7.2.1.3" evidence="11"/>
<feature type="domain" description="Cytochrome b561" evidence="14">
    <location>
        <begin position="15"/>
        <end position="220"/>
    </location>
</feature>
<dbReference type="InterPro" id="IPR043205">
    <property type="entry name" value="CYB561/CYBRD1-like"/>
</dbReference>
<organism evidence="15 16">
    <name type="scientific">Jatropha curcas</name>
    <name type="common">Barbados nut</name>
    <dbReference type="NCBI Taxonomy" id="180498"/>
    <lineage>
        <taxon>Eukaryota</taxon>
        <taxon>Viridiplantae</taxon>
        <taxon>Streptophyta</taxon>
        <taxon>Embryophyta</taxon>
        <taxon>Tracheophyta</taxon>
        <taxon>Spermatophyta</taxon>
        <taxon>Magnoliopsida</taxon>
        <taxon>eudicotyledons</taxon>
        <taxon>Gunneridae</taxon>
        <taxon>Pentapetalae</taxon>
        <taxon>rosids</taxon>
        <taxon>fabids</taxon>
        <taxon>Malpighiales</taxon>
        <taxon>Euphorbiaceae</taxon>
        <taxon>Crotonoideae</taxon>
        <taxon>Jatropheae</taxon>
        <taxon>Jatropha</taxon>
    </lineage>
</organism>
<evidence type="ECO:0000256" key="5">
    <source>
        <dbReference type="ARBA" id="ARBA00022692"/>
    </source>
</evidence>
<proteinExistence type="predicted"/>
<evidence type="ECO:0000256" key="3">
    <source>
        <dbReference type="ARBA" id="ARBA00022448"/>
    </source>
</evidence>
<evidence type="ECO:0000256" key="10">
    <source>
        <dbReference type="ARBA" id="ARBA00023136"/>
    </source>
</evidence>
<keyword evidence="7" id="KW-0249">Electron transport</keyword>
<evidence type="ECO:0000256" key="1">
    <source>
        <dbReference type="ARBA" id="ARBA00001970"/>
    </source>
</evidence>
<feature type="transmembrane region" description="Helical" evidence="13">
    <location>
        <begin position="199"/>
        <end position="220"/>
    </location>
</feature>
<evidence type="ECO:0000256" key="11">
    <source>
        <dbReference type="ARBA" id="ARBA00024225"/>
    </source>
</evidence>
<dbReference type="CDD" id="cd08766">
    <property type="entry name" value="Cyt_b561_ACYB-1_like"/>
    <property type="match status" value="1"/>
</dbReference>
<comment type="subcellular location">
    <subcellularLocation>
        <location evidence="2">Membrane</location>
        <topology evidence="2">Multi-pass membrane protein</topology>
    </subcellularLocation>
</comment>
<name>A0A067JZF4_JATCU</name>
<evidence type="ECO:0000256" key="7">
    <source>
        <dbReference type="ARBA" id="ARBA00022982"/>
    </source>
</evidence>
<dbReference type="GO" id="GO:0140571">
    <property type="term" value="F:transmembrane ascorbate ferrireductase activity"/>
    <property type="evidence" value="ECO:0007669"/>
    <property type="project" value="UniProtKB-EC"/>
</dbReference>
<dbReference type="Pfam" id="PF03188">
    <property type="entry name" value="Cytochrom_B561"/>
    <property type="match status" value="1"/>
</dbReference>
<dbReference type="InterPro" id="IPR006593">
    <property type="entry name" value="Cyt_b561/ferric_Rdtase_TM"/>
</dbReference>
<keyword evidence="4" id="KW-0349">Heme</keyword>
<evidence type="ECO:0000256" key="12">
    <source>
        <dbReference type="ARBA" id="ARBA00051575"/>
    </source>
</evidence>
<feature type="transmembrane region" description="Helical" evidence="13">
    <location>
        <begin position="12"/>
        <end position="33"/>
    </location>
</feature>
<evidence type="ECO:0000256" key="6">
    <source>
        <dbReference type="ARBA" id="ARBA00022723"/>
    </source>
</evidence>
<reference evidence="15 16" key="1">
    <citation type="journal article" date="2014" name="PLoS ONE">
        <title>Global Analysis of Gene Expression Profiles in Physic Nut (Jatropha curcas L.) Seedlings Exposed to Salt Stress.</title>
        <authorList>
            <person name="Zhang L."/>
            <person name="Zhang C."/>
            <person name="Wu P."/>
            <person name="Chen Y."/>
            <person name="Li M."/>
            <person name="Jiang H."/>
            <person name="Wu G."/>
        </authorList>
    </citation>
    <scope>NUCLEOTIDE SEQUENCE [LARGE SCALE GENOMIC DNA]</scope>
    <source>
        <strain evidence="16">cv. GZQX0401</strain>
        <tissue evidence="15">Young leaves</tissue>
    </source>
</reference>
<feature type="transmembrane region" description="Helical" evidence="13">
    <location>
        <begin position="48"/>
        <end position="73"/>
    </location>
</feature>
<dbReference type="PANTHER" id="PTHR10106:SF41">
    <property type="entry name" value="TRANSMEMBRANE ASCORBATE FERRIREDUCTASE 4-RELATED"/>
    <property type="match status" value="1"/>
</dbReference>
<comment type="cofactor">
    <cofactor evidence="1">
        <name>heme b</name>
        <dbReference type="ChEBI" id="CHEBI:60344"/>
    </cofactor>
</comment>
<dbReference type="GO" id="GO:0046872">
    <property type="term" value="F:metal ion binding"/>
    <property type="evidence" value="ECO:0007669"/>
    <property type="project" value="UniProtKB-KW"/>
</dbReference>
<keyword evidence="6" id="KW-0479">Metal-binding</keyword>
<dbReference type="PANTHER" id="PTHR10106">
    <property type="entry name" value="CYTOCHROME B561-RELATED"/>
    <property type="match status" value="1"/>
</dbReference>
<dbReference type="Gene3D" id="1.20.120.1770">
    <property type="match status" value="1"/>
</dbReference>
<evidence type="ECO:0000256" key="4">
    <source>
        <dbReference type="ARBA" id="ARBA00022617"/>
    </source>
</evidence>
<evidence type="ECO:0000259" key="14">
    <source>
        <dbReference type="PROSITE" id="PS50939"/>
    </source>
</evidence>
<keyword evidence="9" id="KW-0408">Iron</keyword>
<keyword evidence="8 13" id="KW-1133">Transmembrane helix</keyword>
<dbReference type="OrthoDB" id="907479at2759"/>
<protein>
    <recommendedName>
        <fullName evidence="11">ascorbate ferrireductase (transmembrane)</fullName>
        <ecNumber evidence="11">7.2.1.3</ecNumber>
    </recommendedName>
</protein>
<dbReference type="Proteomes" id="UP000027138">
    <property type="component" value="Unassembled WGS sequence"/>
</dbReference>
<accession>A0A067JZF4</accession>
<dbReference type="GO" id="GO:0016020">
    <property type="term" value="C:membrane"/>
    <property type="evidence" value="ECO:0007669"/>
    <property type="project" value="UniProtKB-SubCell"/>
</dbReference>
<feature type="transmembrane region" description="Helical" evidence="13">
    <location>
        <begin position="85"/>
        <end position="103"/>
    </location>
</feature>
<comment type="catalytic activity">
    <reaction evidence="12">
        <text>Fe(3+)(out) + L-ascorbate(in) = monodehydro-L-ascorbate radical(in) + Fe(2+)(out) + H(+)</text>
        <dbReference type="Rhea" id="RHEA:30403"/>
        <dbReference type="ChEBI" id="CHEBI:15378"/>
        <dbReference type="ChEBI" id="CHEBI:29033"/>
        <dbReference type="ChEBI" id="CHEBI:29034"/>
        <dbReference type="ChEBI" id="CHEBI:38290"/>
        <dbReference type="ChEBI" id="CHEBI:59513"/>
        <dbReference type="EC" id="7.2.1.3"/>
    </reaction>
</comment>
<keyword evidence="5 13" id="KW-0812">Transmembrane</keyword>
<dbReference type="PROSITE" id="PS50939">
    <property type="entry name" value="CYTOCHROME_B561"/>
    <property type="match status" value="1"/>
</dbReference>
<evidence type="ECO:0000313" key="15">
    <source>
        <dbReference type="EMBL" id="KDP29351.1"/>
    </source>
</evidence>
<sequence>MAATGSPSLFPLLFFARISGLIVAALVISWALLFKSSFLPQSSSHEDLIYAVLHPLLMVIGFILISGEAILVHRWLPGSKSLKKSVHLCLQGLALGCGIFGIWTRFQGKDGIVANFFSLHSWMGLICISLFGAQWLMGFLSFWNRGEVRMVRVKVLPWHIFLGLYTYGLAVATAETGLLEKLTFLQTNRNVSKRSPESMVVNCLGLGLALLSGMIILAAVSPKRQSLQSKIMFKDSTTKYLSS</sequence>
<evidence type="ECO:0000256" key="13">
    <source>
        <dbReference type="SAM" id="Phobius"/>
    </source>
</evidence>
<gene>
    <name evidence="15" type="ORF">JCGZ_18272</name>
</gene>
<feature type="transmembrane region" description="Helical" evidence="13">
    <location>
        <begin position="155"/>
        <end position="179"/>
    </location>
</feature>
<dbReference type="EMBL" id="KK914751">
    <property type="protein sequence ID" value="KDP29351.1"/>
    <property type="molecule type" value="Genomic_DNA"/>
</dbReference>
<dbReference type="SMART" id="SM00665">
    <property type="entry name" value="B561"/>
    <property type="match status" value="1"/>
</dbReference>
<keyword evidence="3" id="KW-0813">Transport</keyword>
<evidence type="ECO:0000313" key="16">
    <source>
        <dbReference type="Proteomes" id="UP000027138"/>
    </source>
</evidence>
<evidence type="ECO:0000256" key="2">
    <source>
        <dbReference type="ARBA" id="ARBA00004141"/>
    </source>
</evidence>
<evidence type="ECO:0000256" key="8">
    <source>
        <dbReference type="ARBA" id="ARBA00022989"/>
    </source>
</evidence>
<dbReference type="AlphaFoldDB" id="A0A067JZF4"/>
<dbReference type="FunFam" id="1.20.120.1770:FF:000001">
    <property type="entry name" value="Cytochrome b reductase 1"/>
    <property type="match status" value="1"/>
</dbReference>
<keyword evidence="16" id="KW-1185">Reference proteome</keyword>
<keyword evidence="10 13" id="KW-0472">Membrane</keyword>